<feature type="compositionally biased region" description="Polar residues" evidence="1">
    <location>
        <begin position="50"/>
        <end position="68"/>
    </location>
</feature>
<dbReference type="Proteomes" id="UP000231878">
    <property type="component" value="Unassembled WGS sequence"/>
</dbReference>
<dbReference type="AlphaFoldDB" id="A0AAX0UCR5"/>
<dbReference type="EMBL" id="PHRB01000007">
    <property type="protein sequence ID" value="PJO66570.1"/>
    <property type="molecule type" value="Genomic_DNA"/>
</dbReference>
<proteinExistence type="predicted"/>
<comment type="caution">
    <text evidence="2">The sequence shown here is derived from an EMBL/GenBank/DDBJ whole genome shotgun (WGS) entry which is preliminary data.</text>
</comment>
<reference evidence="2 3" key="1">
    <citation type="submission" date="2017-11" db="EMBL/GenBank/DDBJ databases">
        <title>Molecular characterization of Burkholderia pseudomallei and closely related isolates from Vietnam.</title>
        <authorList>
            <person name="Ustinov D.V."/>
            <person name="Antonov A.S."/>
            <person name="Avdusheva E.F."/>
            <person name="Shpak I.M."/>
            <person name="Zakharova I.B."/>
            <person name="Thi L.A."/>
            <person name="Teteryatnikova N."/>
            <person name="Lopasteyskaya Y.A."/>
            <person name="Kuzyutina J.A."/>
            <person name="Ngo T.N."/>
            <person name="Victorov D.V."/>
        </authorList>
    </citation>
    <scope>NUCLEOTIDE SEQUENCE [LARGE SCALE GENOMIC DNA]</scope>
    <source>
        <strain evidence="2 3">V1512</strain>
    </source>
</reference>
<sequence>MMHANGDAPLGHRAVAAHRSLDSLEKNAAERIFGGVFCPVRAPGGAQAYRHSSGQSVTCVPRSTHNRS</sequence>
<evidence type="ECO:0000313" key="2">
    <source>
        <dbReference type="EMBL" id="PJO66570.1"/>
    </source>
</evidence>
<name>A0AAX0UCR5_BURPE</name>
<organism evidence="2 3">
    <name type="scientific">Burkholderia pseudomallei</name>
    <name type="common">Pseudomonas pseudomallei</name>
    <dbReference type="NCBI Taxonomy" id="28450"/>
    <lineage>
        <taxon>Bacteria</taxon>
        <taxon>Pseudomonadati</taxon>
        <taxon>Pseudomonadota</taxon>
        <taxon>Betaproteobacteria</taxon>
        <taxon>Burkholderiales</taxon>
        <taxon>Burkholderiaceae</taxon>
        <taxon>Burkholderia</taxon>
        <taxon>pseudomallei group</taxon>
    </lineage>
</organism>
<evidence type="ECO:0000256" key="1">
    <source>
        <dbReference type="SAM" id="MobiDB-lite"/>
    </source>
</evidence>
<protein>
    <submittedName>
        <fullName evidence="2">Uncharacterized protein</fullName>
    </submittedName>
</protein>
<evidence type="ECO:0000313" key="3">
    <source>
        <dbReference type="Proteomes" id="UP000231878"/>
    </source>
</evidence>
<accession>A0AAX0UCR5</accession>
<feature type="region of interest" description="Disordered" evidence="1">
    <location>
        <begin position="47"/>
        <end position="68"/>
    </location>
</feature>
<gene>
    <name evidence="2" type="ORF">CWD88_10175</name>
</gene>